<dbReference type="GO" id="GO:0000184">
    <property type="term" value="P:nuclear-transcribed mRNA catabolic process, nonsense-mediated decay"/>
    <property type="evidence" value="ECO:0007669"/>
    <property type="project" value="InterPro"/>
</dbReference>
<dbReference type="InterPro" id="IPR039722">
    <property type="entry name" value="Upf3"/>
</dbReference>
<dbReference type="PANTHER" id="PTHR13112">
    <property type="entry name" value="UPF3 REGULATOR OF NONSENSE TRANSCRIPTS-LIKE PROTEIN"/>
    <property type="match status" value="1"/>
</dbReference>
<feature type="compositionally biased region" description="Basic and acidic residues" evidence="3">
    <location>
        <begin position="39"/>
        <end position="50"/>
    </location>
</feature>
<proteinExistence type="predicted"/>
<dbReference type="Pfam" id="PF03467">
    <property type="entry name" value="Smg4_UPF3"/>
    <property type="match status" value="1"/>
</dbReference>
<evidence type="ECO:0000256" key="1">
    <source>
        <dbReference type="ARBA" id="ARBA00004123"/>
    </source>
</evidence>
<feature type="non-terminal residue" evidence="5">
    <location>
        <position position="1"/>
    </location>
</feature>
<feature type="region of interest" description="Disordered" evidence="3">
    <location>
        <begin position="1"/>
        <end position="162"/>
    </location>
</feature>
<keyword evidence="6" id="KW-1185">Reference proteome</keyword>
<feature type="compositionally biased region" description="Basic and acidic residues" evidence="3">
    <location>
        <begin position="139"/>
        <end position="156"/>
    </location>
</feature>
<evidence type="ECO:0000256" key="3">
    <source>
        <dbReference type="SAM" id="MobiDB-lite"/>
    </source>
</evidence>
<dbReference type="PANTHER" id="PTHR13112:SF0">
    <property type="entry name" value="FI21285P1"/>
    <property type="match status" value="1"/>
</dbReference>
<dbReference type="GO" id="GO:0005737">
    <property type="term" value="C:cytoplasm"/>
    <property type="evidence" value="ECO:0007669"/>
    <property type="project" value="TreeGrafter"/>
</dbReference>
<evidence type="ECO:0000313" key="5">
    <source>
        <dbReference type="EMBL" id="KAJ1729296.1"/>
    </source>
</evidence>
<dbReference type="PRINTS" id="PR01217">
    <property type="entry name" value="PRICHEXTENSN"/>
</dbReference>
<feature type="region of interest" description="Disordered" evidence="3">
    <location>
        <begin position="417"/>
        <end position="462"/>
    </location>
</feature>
<gene>
    <name evidence="5" type="ORF">LPJ61_003597</name>
</gene>
<evidence type="ECO:0000259" key="4">
    <source>
        <dbReference type="Pfam" id="PF03467"/>
    </source>
</evidence>
<name>A0A9W8CW47_9FUNG</name>
<sequence>PARRKQNARPDGIRPTPDTAKGGPAPRIEPRSPVNPKGKRPEHPNEHPNDRPVQMPKGRPKDPARPKERPRPPPPFSMPPQQQQQQQLKERQQEIPKQRPRPKAPATGSATASATGASTPERPKQKRPVKPKPQQLKPGEPKQPKTGDPILRHRPSDPPPAVAVVGPAAEALELPPVDLAPPTKVCIRWLPPDLPEHVFWRAAEPALPWFDASGVGSVMQRECEVPETESVACGLQTDADAGSEADRDNQSTPADAGADISPHGPTRRCAASVYESANIARLDSKPYWRRFVPGKQHRSKKPLEPSRAYIMFASPGEADHFYQRFHSHMFGKDGVNTRAVVELALFQGVPQEAQPDPLEGTIDADVDFRRFLGMDVAQQPALAAAGDRVPAMSYAAAAGAGDDDVTPLIRHLRELKGTQGASAARGKGVQTQTAPASPARTAKPNSPRAPKAAALKKQRRPN</sequence>
<dbReference type="Gene3D" id="3.30.70.330">
    <property type="match status" value="1"/>
</dbReference>
<dbReference type="OrthoDB" id="18087at2759"/>
<feature type="compositionally biased region" description="Basic and acidic residues" evidence="3">
    <location>
        <begin position="59"/>
        <end position="71"/>
    </location>
</feature>
<feature type="domain" description="UPF3" evidence="4">
    <location>
        <begin position="282"/>
        <end position="415"/>
    </location>
</feature>
<feature type="compositionally biased region" description="Basic and acidic residues" evidence="3">
    <location>
        <begin position="88"/>
        <end position="97"/>
    </location>
</feature>
<feature type="compositionally biased region" description="Low complexity" evidence="3">
    <location>
        <begin position="104"/>
        <end position="120"/>
    </location>
</feature>
<evidence type="ECO:0000256" key="2">
    <source>
        <dbReference type="ARBA" id="ARBA00023242"/>
    </source>
</evidence>
<evidence type="ECO:0000313" key="6">
    <source>
        <dbReference type="Proteomes" id="UP001143981"/>
    </source>
</evidence>
<protein>
    <recommendedName>
        <fullName evidence="4">UPF3 domain-containing protein</fullName>
    </recommendedName>
</protein>
<comment type="caution">
    <text evidence="5">The sequence shown here is derived from an EMBL/GenBank/DDBJ whole genome shotgun (WGS) entry which is preliminary data.</text>
</comment>
<dbReference type="GO" id="GO:0045727">
    <property type="term" value="P:positive regulation of translation"/>
    <property type="evidence" value="ECO:0007669"/>
    <property type="project" value="TreeGrafter"/>
</dbReference>
<keyword evidence="2" id="KW-0539">Nucleus</keyword>
<dbReference type="AlphaFoldDB" id="A0A9W8CW47"/>
<dbReference type="GO" id="GO:0005730">
    <property type="term" value="C:nucleolus"/>
    <property type="evidence" value="ECO:0007669"/>
    <property type="project" value="TreeGrafter"/>
</dbReference>
<dbReference type="InterPro" id="IPR005120">
    <property type="entry name" value="UPF3_dom"/>
</dbReference>
<reference evidence="5" key="1">
    <citation type="submission" date="2022-07" db="EMBL/GenBank/DDBJ databases">
        <title>Phylogenomic reconstructions and comparative analyses of Kickxellomycotina fungi.</title>
        <authorList>
            <person name="Reynolds N.K."/>
            <person name="Stajich J.E."/>
            <person name="Barry K."/>
            <person name="Grigoriev I.V."/>
            <person name="Crous P."/>
            <person name="Smith M.E."/>
        </authorList>
    </citation>
    <scope>NUCLEOTIDE SEQUENCE</scope>
    <source>
        <strain evidence="5">BCRC 34381</strain>
    </source>
</reference>
<dbReference type="CDD" id="cd12455">
    <property type="entry name" value="RRM_like_Smg4_UPF3"/>
    <property type="match status" value="1"/>
</dbReference>
<comment type="subcellular location">
    <subcellularLocation>
        <location evidence="1">Nucleus</location>
    </subcellularLocation>
</comment>
<dbReference type="GO" id="GO:0003729">
    <property type="term" value="F:mRNA binding"/>
    <property type="evidence" value="ECO:0007669"/>
    <property type="project" value="TreeGrafter"/>
</dbReference>
<organism evidence="5 6">
    <name type="scientific">Coemansia biformis</name>
    <dbReference type="NCBI Taxonomy" id="1286918"/>
    <lineage>
        <taxon>Eukaryota</taxon>
        <taxon>Fungi</taxon>
        <taxon>Fungi incertae sedis</taxon>
        <taxon>Zoopagomycota</taxon>
        <taxon>Kickxellomycotina</taxon>
        <taxon>Kickxellomycetes</taxon>
        <taxon>Kickxellales</taxon>
        <taxon>Kickxellaceae</taxon>
        <taxon>Coemansia</taxon>
    </lineage>
</organism>
<feature type="region of interest" description="Disordered" evidence="3">
    <location>
        <begin position="240"/>
        <end position="265"/>
    </location>
</feature>
<accession>A0A9W8CW47</accession>
<dbReference type="EMBL" id="JANBOI010000640">
    <property type="protein sequence ID" value="KAJ1729296.1"/>
    <property type="molecule type" value="Genomic_DNA"/>
</dbReference>
<dbReference type="Proteomes" id="UP001143981">
    <property type="component" value="Unassembled WGS sequence"/>
</dbReference>
<dbReference type="InterPro" id="IPR012677">
    <property type="entry name" value="Nucleotide-bd_a/b_plait_sf"/>
</dbReference>